<reference evidence="1" key="1">
    <citation type="journal article" date="2023" name="Comput. Struct. Biotechnol. J.">
        <title>Discovery of a novel marine Bacteroidetes with a rich repertoire of carbohydrate-active enzymes.</title>
        <authorList>
            <person name="Chen B."/>
            <person name="Liu G."/>
            <person name="Chen Q."/>
            <person name="Wang H."/>
            <person name="Liu L."/>
            <person name="Tang K."/>
        </authorList>
    </citation>
    <scope>NUCLEOTIDE SEQUENCE</scope>
    <source>
        <strain evidence="1">TK19036</strain>
    </source>
</reference>
<reference evidence="1" key="2">
    <citation type="journal article" date="2024" name="Antonie Van Leeuwenhoek">
        <title>Roseihalotalea indica gen. nov., sp. nov., a halophilic Bacteroidetes from mesopelagic Southwest Indian Ocean with higher carbohydrate metabolic potential.</title>
        <authorList>
            <person name="Chen B."/>
            <person name="Zhang M."/>
            <person name="Lin D."/>
            <person name="Ye J."/>
            <person name="Tang K."/>
        </authorList>
    </citation>
    <scope>NUCLEOTIDE SEQUENCE</scope>
    <source>
        <strain evidence="1">TK19036</strain>
    </source>
</reference>
<dbReference type="AlphaFoldDB" id="A0AA49GKC2"/>
<dbReference type="Pfam" id="PF20391">
    <property type="entry name" value="DUF6686"/>
    <property type="match status" value="1"/>
</dbReference>
<sequence>MSLHCKIVDQNEFAFTARCARSGQLQLGFGNIALLMEPKEFLRLKDQVANTLTTVSQPCCPYRRDIVVDTSVTNMAFVFSLADLSLLHEVMQTTTILLEAQNILKTSES</sequence>
<dbReference type="EMBL" id="CP120682">
    <property type="protein sequence ID" value="WKN34953.1"/>
    <property type="molecule type" value="Genomic_DNA"/>
</dbReference>
<dbReference type="InterPro" id="IPR046508">
    <property type="entry name" value="DUF6686"/>
</dbReference>
<proteinExistence type="predicted"/>
<gene>
    <name evidence="1" type="ORF">K4G66_21490</name>
</gene>
<organism evidence="1">
    <name type="scientific">Roseihalotalea indica</name>
    <dbReference type="NCBI Taxonomy" id="2867963"/>
    <lineage>
        <taxon>Bacteria</taxon>
        <taxon>Pseudomonadati</taxon>
        <taxon>Bacteroidota</taxon>
        <taxon>Cytophagia</taxon>
        <taxon>Cytophagales</taxon>
        <taxon>Catalimonadaceae</taxon>
        <taxon>Roseihalotalea</taxon>
    </lineage>
</organism>
<evidence type="ECO:0000313" key="1">
    <source>
        <dbReference type="EMBL" id="WKN34953.1"/>
    </source>
</evidence>
<name>A0AA49GKC2_9BACT</name>
<accession>A0AA49GKC2</accession>
<protein>
    <submittedName>
        <fullName evidence="1">Uncharacterized protein</fullName>
    </submittedName>
</protein>